<dbReference type="PROSITE" id="PS50297">
    <property type="entry name" value="ANK_REP_REGION"/>
    <property type="match status" value="1"/>
</dbReference>
<proteinExistence type="predicted"/>
<dbReference type="EMBL" id="CAXKWB010023989">
    <property type="protein sequence ID" value="CAL4125710.1"/>
    <property type="molecule type" value="Genomic_DNA"/>
</dbReference>
<dbReference type="PROSITE" id="PS50088">
    <property type="entry name" value="ANK_REPEAT"/>
    <property type="match status" value="1"/>
</dbReference>
<evidence type="ECO:0000313" key="2">
    <source>
        <dbReference type="EMBL" id="CAL4125710.1"/>
    </source>
</evidence>
<protein>
    <recommendedName>
        <fullName evidence="4">Ankyrin repeat domain-containing protein</fullName>
    </recommendedName>
</protein>
<dbReference type="AlphaFoldDB" id="A0AAV2RKH3"/>
<feature type="repeat" description="ANK" evidence="1">
    <location>
        <begin position="71"/>
        <end position="101"/>
    </location>
</feature>
<dbReference type="InterPro" id="IPR036770">
    <property type="entry name" value="Ankyrin_rpt-contain_sf"/>
</dbReference>
<evidence type="ECO:0000313" key="3">
    <source>
        <dbReference type="Proteomes" id="UP001497623"/>
    </source>
</evidence>
<sequence>MPEYLNLNTMEAAKLAAAHNGCQVSDDLAEDLLTAVNSGHPDFIIANDLRTKLQRDGNKYDLNYLYTQKQVKGTLLHYVVKKNLPKVAELLIEKGANPDSR</sequence>
<keyword evidence="1" id="KW-0040">ANK repeat</keyword>
<dbReference type="Proteomes" id="UP001497623">
    <property type="component" value="Unassembled WGS sequence"/>
</dbReference>
<feature type="non-terminal residue" evidence="2">
    <location>
        <position position="101"/>
    </location>
</feature>
<dbReference type="Pfam" id="PF00023">
    <property type="entry name" value="Ank"/>
    <property type="match status" value="1"/>
</dbReference>
<keyword evidence="3" id="KW-1185">Reference proteome</keyword>
<comment type="caution">
    <text evidence="2">The sequence shown here is derived from an EMBL/GenBank/DDBJ whole genome shotgun (WGS) entry which is preliminary data.</text>
</comment>
<evidence type="ECO:0008006" key="4">
    <source>
        <dbReference type="Google" id="ProtNLM"/>
    </source>
</evidence>
<dbReference type="Gene3D" id="1.25.40.20">
    <property type="entry name" value="Ankyrin repeat-containing domain"/>
    <property type="match status" value="1"/>
</dbReference>
<evidence type="ECO:0000256" key="1">
    <source>
        <dbReference type="PROSITE-ProRule" id="PRU00023"/>
    </source>
</evidence>
<gene>
    <name evidence="2" type="ORF">MNOR_LOCUS25290</name>
</gene>
<name>A0AAV2RKH3_MEGNR</name>
<accession>A0AAV2RKH3</accession>
<reference evidence="2 3" key="1">
    <citation type="submission" date="2024-05" db="EMBL/GenBank/DDBJ databases">
        <authorList>
            <person name="Wallberg A."/>
        </authorList>
    </citation>
    <scope>NUCLEOTIDE SEQUENCE [LARGE SCALE GENOMIC DNA]</scope>
</reference>
<organism evidence="2 3">
    <name type="scientific">Meganyctiphanes norvegica</name>
    <name type="common">Northern krill</name>
    <name type="synonym">Thysanopoda norvegica</name>
    <dbReference type="NCBI Taxonomy" id="48144"/>
    <lineage>
        <taxon>Eukaryota</taxon>
        <taxon>Metazoa</taxon>
        <taxon>Ecdysozoa</taxon>
        <taxon>Arthropoda</taxon>
        <taxon>Crustacea</taxon>
        <taxon>Multicrustacea</taxon>
        <taxon>Malacostraca</taxon>
        <taxon>Eumalacostraca</taxon>
        <taxon>Eucarida</taxon>
        <taxon>Euphausiacea</taxon>
        <taxon>Euphausiidae</taxon>
        <taxon>Meganyctiphanes</taxon>
    </lineage>
</organism>
<dbReference type="SUPFAM" id="SSF48403">
    <property type="entry name" value="Ankyrin repeat"/>
    <property type="match status" value="1"/>
</dbReference>
<dbReference type="InterPro" id="IPR002110">
    <property type="entry name" value="Ankyrin_rpt"/>
</dbReference>